<dbReference type="InterPro" id="IPR014710">
    <property type="entry name" value="RmlC-like_jellyroll"/>
</dbReference>
<dbReference type="OrthoDB" id="9806359at2"/>
<dbReference type="EMBL" id="CP019434">
    <property type="protein sequence ID" value="APZ42309.1"/>
    <property type="molecule type" value="Genomic_DNA"/>
</dbReference>
<dbReference type="STRING" id="1765967.BW247_03735"/>
<dbReference type="InterPro" id="IPR051161">
    <property type="entry name" value="Mannose-6P_isomerase_type2"/>
</dbReference>
<dbReference type="Gene3D" id="2.60.120.10">
    <property type="entry name" value="Jelly Rolls"/>
    <property type="match status" value="1"/>
</dbReference>
<dbReference type="InterPro" id="IPR005835">
    <property type="entry name" value="NTP_transferase_dom"/>
</dbReference>
<dbReference type="InterPro" id="IPR029044">
    <property type="entry name" value="Nucleotide-diphossugar_trans"/>
</dbReference>
<dbReference type="Pfam" id="PF22640">
    <property type="entry name" value="ManC_GMP_beta-helix"/>
    <property type="match status" value="1"/>
</dbReference>
<dbReference type="PANTHER" id="PTHR46390">
    <property type="entry name" value="MANNOSE-1-PHOSPHATE GUANYLYLTRANSFERASE"/>
    <property type="match status" value="1"/>
</dbReference>
<feature type="domain" description="Nucleotidyl transferase" evidence="10">
    <location>
        <begin position="6"/>
        <end position="287"/>
    </location>
</feature>
<dbReference type="SUPFAM" id="SSF53448">
    <property type="entry name" value="Nucleotide-diphospho-sugar transferases"/>
    <property type="match status" value="1"/>
</dbReference>
<dbReference type="EC" id="2.7.7.13" evidence="3"/>
<proteinExistence type="inferred from homology"/>
<dbReference type="Proteomes" id="UP000243807">
    <property type="component" value="Chromosome"/>
</dbReference>
<evidence type="ECO:0000256" key="4">
    <source>
        <dbReference type="ARBA" id="ARBA00022679"/>
    </source>
</evidence>
<dbReference type="UniPathway" id="UPA00126">
    <property type="reaction ID" value="UER00930"/>
</dbReference>
<evidence type="ECO:0000256" key="8">
    <source>
        <dbReference type="ARBA" id="ARBA00047343"/>
    </source>
</evidence>
<dbReference type="GO" id="GO:0004475">
    <property type="term" value="F:mannose-1-phosphate guanylyltransferase (GTP) activity"/>
    <property type="evidence" value="ECO:0007669"/>
    <property type="project" value="UniProtKB-EC"/>
</dbReference>
<evidence type="ECO:0000256" key="9">
    <source>
        <dbReference type="RuleBase" id="RU004190"/>
    </source>
</evidence>
<dbReference type="RefSeq" id="WP_076835834.1">
    <property type="nucleotide sequence ID" value="NZ_CP019434.1"/>
</dbReference>
<keyword evidence="14" id="KW-1185">Reference proteome</keyword>
<dbReference type="GO" id="GO:0009298">
    <property type="term" value="P:GDP-mannose biosynthetic process"/>
    <property type="evidence" value="ECO:0007669"/>
    <property type="project" value="UniProtKB-UniPathway"/>
</dbReference>
<dbReference type="FunFam" id="3.90.550.10:FF:000046">
    <property type="entry name" value="Mannose-1-phosphate guanylyltransferase (GDP)"/>
    <property type="match status" value="1"/>
</dbReference>
<evidence type="ECO:0000256" key="3">
    <source>
        <dbReference type="ARBA" id="ARBA00012387"/>
    </source>
</evidence>
<organism evidence="13 14">
    <name type="scientific">Acidihalobacter ferrooxydans</name>
    <dbReference type="NCBI Taxonomy" id="1765967"/>
    <lineage>
        <taxon>Bacteria</taxon>
        <taxon>Pseudomonadati</taxon>
        <taxon>Pseudomonadota</taxon>
        <taxon>Gammaproteobacteria</taxon>
        <taxon>Chromatiales</taxon>
        <taxon>Ectothiorhodospiraceae</taxon>
        <taxon>Acidihalobacter</taxon>
    </lineage>
</organism>
<evidence type="ECO:0000256" key="7">
    <source>
        <dbReference type="ARBA" id="ARBA00023134"/>
    </source>
</evidence>
<keyword evidence="4 13" id="KW-0808">Transferase</keyword>
<dbReference type="Pfam" id="PF01050">
    <property type="entry name" value="MannoseP_isomer"/>
    <property type="match status" value="1"/>
</dbReference>
<dbReference type="InterPro" id="IPR011051">
    <property type="entry name" value="RmlC_Cupin_sf"/>
</dbReference>
<feature type="domain" description="Mannose-6-phosphate isomerase type II C-terminal" evidence="11">
    <location>
        <begin position="354"/>
        <end position="467"/>
    </location>
</feature>
<dbReference type="GO" id="GO:0005525">
    <property type="term" value="F:GTP binding"/>
    <property type="evidence" value="ECO:0007669"/>
    <property type="project" value="UniProtKB-KW"/>
</dbReference>
<evidence type="ECO:0000259" key="11">
    <source>
        <dbReference type="Pfam" id="PF01050"/>
    </source>
</evidence>
<dbReference type="InterPro" id="IPR006375">
    <property type="entry name" value="Man1P_GuaTrfase/Man6P_Isoase"/>
</dbReference>
<dbReference type="AlphaFoldDB" id="A0A1P8UES5"/>
<keyword evidence="6" id="KW-0547">Nucleotide-binding</keyword>
<dbReference type="NCBIfam" id="TIGR01479">
    <property type="entry name" value="GMP_PMI"/>
    <property type="match status" value="1"/>
</dbReference>
<dbReference type="InterPro" id="IPR054566">
    <property type="entry name" value="ManC/GMP-like_b-helix"/>
</dbReference>
<keyword evidence="13" id="KW-0413">Isomerase</keyword>
<sequence>MSSLVPVILSGGSGTRLWPLSRHAYPKQFIPLVGELSLFQATVQRLGGLADVGAPCVVSNEEQRFMVAEQLQALGVRGRIILEPVGRNTAPAIAAAALDIAATDPQAVMLVLPADHLIADEAAFHTAVAIGAQAAREGRLVTFGVLPDRPETGYGYIEAGVAYGSGGACEVARFVEKPDLATAETYLAGGRHWWNSGMFMFTAERYLAALQHYAPAMLEAVRLAHGQAREDLDFLRLDTDAFAACPADSIDYAVMERAQGDAVAIPLDAGWSDVGSWHALWDAGQRDAADNRLEGDVIAVDCHGTYVHAGSRLVAALGLNDVVVAETADAVLVASRDRVQDVKAVVEQIKREKRGEWQVHRQVFRPWGSYEGISLGERFQVKRIAVKPGASLSLQKHFHRAEHWVVVRGTARVTRGDEVFTLGENESTYIPLGIVHRLENPGRIPLEIIEVQSGAYLGEDDIVRLEDNYGR</sequence>
<dbReference type="CDD" id="cd02509">
    <property type="entry name" value="GDP-M1P_Guanylyltransferase"/>
    <property type="match status" value="1"/>
</dbReference>
<dbReference type="FunFam" id="2.60.120.10:FF:000032">
    <property type="entry name" value="Mannose-1-phosphate guanylyltransferase/mannose-6-phosphate isomerase"/>
    <property type="match status" value="1"/>
</dbReference>
<evidence type="ECO:0000256" key="5">
    <source>
        <dbReference type="ARBA" id="ARBA00022695"/>
    </source>
</evidence>
<keyword evidence="7" id="KW-0342">GTP-binding</keyword>
<dbReference type="GO" id="GO:0016853">
    <property type="term" value="F:isomerase activity"/>
    <property type="evidence" value="ECO:0007669"/>
    <property type="project" value="UniProtKB-KW"/>
</dbReference>
<evidence type="ECO:0000259" key="12">
    <source>
        <dbReference type="Pfam" id="PF22640"/>
    </source>
</evidence>
<evidence type="ECO:0000256" key="1">
    <source>
        <dbReference type="ARBA" id="ARBA00004823"/>
    </source>
</evidence>
<comment type="catalytic activity">
    <reaction evidence="8">
        <text>alpha-D-mannose 1-phosphate + GTP + H(+) = GDP-alpha-D-mannose + diphosphate</text>
        <dbReference type="Rhea" id="RHEA:15229"/>
        <dbReference type="ChEBI" id="CHEBI:15378"/>
        <dbReference type="ChEBI" id="CHEBI:33019"/>
        <dbReference type="ChEBI" id="CHEBI:37565"/>
        <dbReference type="ChEBI" id="CHEBI:57527"/>
        <dbReference type="ChEBI" id="CHEBI:58409"/>
        <dbReference type="EC" id="2.7.7.13"/>
    </reaction>
</comment>
<dbReference type="Pfam" id="PF00483">
    <property type="entry name" value="NTP_transferase"/>
    <property type="match status" value="1"/>
</dbReference>
<keyword evidence="5 13" id="KW-0548">Nucleotidyltransferase</keyword>
<evidence type="ECO:0000313" key="14">
    <source>
        <dbReference type="Proteomes" id="UP000243807"/>
    </source>
</evidence>
<dbReference type="KEGG" id="afy:BW247_03735"/>
<comment type="similarity">
    <text evidence="2 9">Belongs to the mannose-6-phosphate isomerase type 2 family.</text>
</comment>
<accession>A0A1P8UES5</accession>
<evidence type="ECO:0000259" key="10">
    <source>
        <dbReference type="Pfam" id="PF00483"/>
    </source>
</evidence>
<dbReference type="Gene3D" id="3.90.550.10">
    <property type="entry name" value="Spore Coat Polysaccharide Biosynthesis Protein SpsA, Chain A"/>
    <property type="match status" value="1"/>
</dbReference>
<evidence type="ECO:0000313" key="13">
    <source>
        <dbReference type="EMBL" id="APZ42309.1"/>
    </source>
</evidence>
<protein>
    <recommendedName>
        <fullName evidence="3">mannose-1-phosphate guanylyltransferase</fullName>
        <ecNumber evidence="3">2.7.7.13</ecNumber>
    </recommendedName>
</protein>
<dbReference type="SUPFAM" id="SSF51182">
    <property type="entry name" value="RmlC-like cupins"/>
    <property type="match status" value="1"/>
</dbReference>
<dbReference type="InterPro" id="IPR001538">
    <property type="entry name" value="Man6P_isomerase-2_C"/>
</dbReference>
<dbReference type="CDD" id="cd02213">
    <property type="entry name" value="cupin_PMI_typeII_C"/>
    <property type="match status" value="1"/>
</dbReference>
<comment type="pathway">
    <text evidence="1">Nucleotide-sugar biosynthesis; GDP-alpha-D-mannose biosynthesis; GDP-alpha-D-mannose from alpha-D-mannose 1-phosphate (GTP route): step 1/1.</text>
</comment>
<dbReference type="GO" id="GO:0000271">
    <property type="term" value="P:polysaccharide biosynthetic process"/>
    <property type="evidence" value="ECO:0007669"/>
    <property type="project" value="InterPro"/>
</dbReference>
<feature type="domain" description="MannoseP isomerase/GMP-like beta-helix" evidence="12">
    <location>
        <begin position="295"/>
        <end position="348"/>
    </location>
</feature>
<name>A0A1P8UES5_9GAMM</name>
<dbReference type="PANTHER" id="PTHR46390:SF1">
    <property type="entry name" value="MANNOSE-1-PHOSPHATE GUANYLYLTRANSFERASE"/>
    <property type="match status" value="1"/>
</dbReference>
<reference evidence="13 14" key="1">
    <citation type="submission" date="2017-01" db="EMBL/GenBank/DDBJ databases">
        <title>Draft sequence of Acidihalobacter ferrooxidans strain DSM 14175 (strain V8).</title>
        <authorList>
            <person name="Khaleque H.N."/>
            <person name="Ramsay J.P."/>
            <person name="Murphy R.J.T."/>
            <person name="Kaksonen A.H."/>
            <person name="Boxall N.J."/>
            <person name="Watkin E.L.J."/>
        </authorList>
    </citation>
    <scope>NUCLEOTIDE SEQUENCE [LARGE SCALE GENOMIC DNA]</scope>
    <source>
        <strain evidence="13 14">V8</strain>
    </source>
</reference>
<evidence type="ECO:0000256" key="6">
    <source>
        <dbReference type="ARBA" id="ARBA00022741"/>
    </source>
</evidence>
<evidence type="ECO:0000256" key="2">
    <source>
        <dbReference type="ARBA" id="ARBA00006115"/>
    </source>
</evidence>
<gene>
    <name evidence="13" type="ORF">BW247_03735</name>
</gene>
<dbReference type="InterPro" id="IPR049577">
    <property type="entry name" value="GMPP_N"/>
</dbReference>